<keyword evidence="2 7" id="KW-0813">Transport</keyword>
<evidence type="ECO:0000256" key="5">
    <source>
        <dbReference type="ARBA" id="ARBA00022989"/>
    </source>
</evidence>
<dbReference type="PANTHER" id="PTHR32243">
    <property type="entry name" value="MALTOSE TRANSPORT SYSTEM PERMEASE-RELATED"/>
    <property type="match status" value="1"/>
</dbReference>
<dbReference type="SUPFAM" id="SSF161098">
    <property type="entry name" value="MetI-like"/>
    <property type="match status" value="1"/>
</dbReference>
<dbReference type="Gene3D" id="1.10.3720.10">
    <property type="entry name" value="MetI-like"/>
    <property type="match status" value="1"/>
</dbReference>
<comment type="similarity">
    <text evidence="7">Belongs to the binding-protein-dependent transport system permease family.</text>
</comment>
<gene>
    <name evidence="9" type="ORF">CP49_00835</name>
</gene>
<dbReference type="GO" id="GO:0005886">
    <property type="term" value="C:plasma membrane"/>
    <property type="evidence" value="ECO:0007669"/>
    <property type="project" value="UniProtKB-SubCell"/>
</dbReference>
<protein>
    <submittedName>
        <fullName evidence="9">ABC transporter permease</fullName>
    </submittedName>
</protein>
<name>A0A0R3KVC2_9BRAD</name>
<evidence type="ECO:0000313" key="10">
    <source>
        <dbReference type="Proteomes" id="UP000051913"/>
    </source>
</evidence>
<dbReference type="STRING" id="1518501.CQ10_24980"/>
<evidence type="ECO:0000256" key="4">
    <source>
        <dbReference type="ARBA" id="ARBA00022692"/>
    </source>
</evidence>
<dbReference type="Pfam" id="PF00528">
    <property type="entry name" value="BPD_transp_1"/>
    <property type="match status" value="1"/>
</dbReference>
<feature type="transmembrane region" description="Helical" evidence="7">
    <location>
        <begin position="78"/>
        <end position="100"/>
    </location>
</feature>
<keyword evidence="5 7" id="KW-1133">Transmembrane helix</keyword>
<reference evidence="9 10" key="1">
    <citation type="submission" date="2014-03" db="EMBL/GenBank/DDBJ databases">
        <title>Bradyrhizobium valentinum sp. nov., isolated from effective nodules of Lupinus mariae-josephae, a lupine endemic of basic-lime soils in Eastern Spain.</title>
        <authorList>
            <person name="Duran D."/>
            <person name="Rey L."/>
            <person name="Navarro A."/>
            <person name="Busquets A."/>
            <person name="Imperial J."/>
            <person name="Ruiz-Argueso T."/>
        </authorList>
    </citation>
    <scope>NUCLEOTIDE SEQUENCE [LARGE SCALE GENOMIC DNA]</scope>
    <source>
        <strain evidence="9 10">LmjM3</strain>
    </source>
</reference>
<feature type="transmembrane region" description="Helical" evidence="7">
    <location>
        <begin position="18"/>
        <end position="36"/>
    </location>
</feature>
<dbReference type="CDD" id="cd06261">
    <property type="entry name" value="TM_PBP2"/>
    <property type="match status" value="1"/>
</dbReference>
<feature type="transmembrane region" description="Helical" evidence="7">
    <location>
        <begin position="112"/>
        <end position="136"/>
    </location>
</feature>
<dbReference type="AlphaFoldDB" id="A0A0R3KVC2"/>
<dbReference type="InterPro" id="IPR000515">
    <property type="entry name" value="MetI-like"/>
</dbReference>
<feature type="domain" description="ABC transmembrane type-1" evidence="8">
    <location>
        <begin position="74"/>
        <end position="264"/>
    </location>
</feature>
<comment type="subcellular location">
    <subcellularLocation>
        <location evidence="1 7">Cell membrane</location>
        <topology evidence="1 7">Multi-pass membrane protein</topology>
    </subcellularLocation>
</comment>
<evidence type="ECO:0000313" key="9">
    <source>
        <dbReference type="EMBL" id="KRR05158.1"/>
    </source>
</evidence>
<feature type="transmembrane region" description="Helical" evidence="7">
    <location>
        <begin position="142"/>
        <end position="165"/>
    </location>
</feature>
<organism evidence="9 10">
    <name type="scientific">Bradyrhizobium valentinum</name>
    <dbReference type="NCBI Taxonomy" id="1518501"/>
    <lineage>
        <taxon>Bacteria</taxon>
        <taxon>Pseudomonadati</taxon>
        <taxon>Pseudomonadota</taxon>
        <taxon>Alphaproteobacteria</taxon>
        <taxon>Hyphomicrobiales</taxon>
        <taxon>Nitrobacteraceae</taxon>
        <taxon>Bradyrhizobium</taxon>
    </lineage>
</organism>
<dbReference type="Proteomes" id="UP000051913">
    <property type="component" value="Unassembled WGS sequence"/>
</dbReference>
<keyword evidence="3" id="KW-1003">Cell membrane</keyword>
<comment type="caution">
    <text evidence="9">The sequence shown here is derived from an EMBL/GenBank/DDBJ whole genome shotgun (WGS) entry which is preliminary data.</text>
</comment>
<keyword evidence="10" id="KW-1185">Reference proteome</keyword>
<dbReference type="GO" id="GO:0055085">
    <property type="term" value="P:transmembrane transport"/>
    <property type="evidence" value="ECO:0007669"/>
    <property type="project" value="InterPro"/>
</dbReference>
<dbReference type="PANTHER" id="PTHR32243:SF18">
    <property type="entry name" value="INNER MEMBRANE ABC TRANSPORTER PERMEASE PROTEIN YCJP"/>
    <property type="match status" value="1"/>
</dbReference>
<evidence type="ECO:0000256" key="3">
    <source>
        <dbReference type="ARBA" id="ARBA00022475"/>
    </source>
</evidence>
<dbReference type="PROSITE" id="PS50928">
    <property type="entry name" value="ABC_TM1"/>
    <property type="match status" value="1"/>
</dbReference>
<sequence length="279" mass="30394">MSGGMSGPIRRSASVRRLVAIGVTLIVLLSPFLWLLQMSFKSNDLILQFPPPLIFTPTLQNYASLWQGAFPASFVNSLMSASFSTALALILGVPAAYALSRWAGRGKHALSFAILVTRMAPPIAFTIPFFLFYRWIGLLDTVTGLVLVYTSFNLPLVIWMMQPFFETVPPSLEEAALVDGASTRVVFLQIVLPMVTPGVAATAILCFLYAWNDFFFALILTRTNARTAPVAVVNFMNYEGWEWGKIAAGGSLVMAPVLIFSLAVRRYLVSGLTAGAVKG</sequence>
<feature type="transmembrane region" description="Helical" evidence="7">
    <location>
        <begin position="246"/>
        <end position="264"/>
    </location>
</feature>
<proteinExistence type="inferred from homology"/>
<dbReference type="EMBL" id="LLXX01000119">
    <property type="protein sequence ID" value="KRR05158.1"/>
    <property type="molecule type" value="Genomic_DNA"/>
</dbReference>
<dbReference type="InterPro" id="IPR050901">
    <property type="entry name" value="BP-dep_ABC_trans_perm"/>
</dbReference>
<feature type="transmembrane region" description="Helical" evidence="7">
    <location>
        <begin position="186"/>
        <end position="211"/>
    </location>
</feature>
<dbReference type="InterPro" id="IPR035906">
    <property type="entry name" value="MetI-like_sf"/>
</dbReference>
<evidence type="ECO:0000256" key="6">
    <source>
        <dbReference type="ARBA" id="ARBA00023136"/>
    </source>
</evidence>
<evidence type="ECO:0000259" key="8">
    <source>
        <dbReference type="PROSITE" id="PS50928"/>
    </source>
</evidence>
<evidence type="ECO:0000256" key="2">
    <source>
        <dbReference type="ARBA" id="ARBA00022448"/>
    </source>
</evidence>
<evidence type="ECO:0000256" key="7">
    <source>
        <dbReference type="RuleBase" id="RU363032"/>
    </source>
</evidence>
<keyword evidence="6 7" id="KW-0472">Membrane</keyword>
<evidence type="ECO:0000256" key="1">
    <source>
        <dbReference type="ARBA" id="ARBA00004651"/>
    </source>
</evidence>
<keyword evidence="4 7" id="KW-0812">Transmembrane</keyword>
<accession>A0A0R3KVC2</accession>
<dbReference type="RefSeq" id="WP_057851715.1">
    <property type="nucleotide sequence ID" value="NZ_LLXY01000174.1"/>
</dbReference>